<dbReference type="Pfam" id="PF01812">
    <property type="entry name" value="5-FTHF_cyc-lig"/>
    <property type="match status" value="1"/>
</dbReference>
<sequence length="189" mass="21420">MSSKQTLREEAIRFRNSIDPFSEDVDLVVSEFFECLCPQAGQVVALYWPKGKEFDTGPLIEALLRNRVSCALPVMQKDSKELRFVRWDESIPLIAGPFGIMQPEINRDSVWVEPDIVVVPMLAFDRQGHRLGYGGGYYDATLAALRARKPVQAVAIGYSTQAVLFNLPSEPHDQKMDWVITPNRVQRHT</sequence>
<dbReference type="InterPro" id="IPR037171">
    <property type="entry name" value="NagB/RpiA_transferase-like"/>
</dbReference>
<keyword evidence="2 4" id="KW-0547">Nucleotide-binding</keyword>
<dbReference type="GO" id="GO:0009396">
    <property type="term" value="P:folic acid-containing compound biosynthetic process"/>
    <property type="evidence" value="ECO:0007669"/>
    <property type="project" value="TreeGrafter"/>
</dbReference>
<comment type="similarity">
    <text evidence="1 5">Belongs to the 5-formyltetrahydrofolate cyclo-ligase family.</text>
</comment>
<feature type="binding site" evidence="4">
    <location>
        <begin position="4"/>
        <end position="8"/>
    </location>
    <ligand>
        <name>ATP</name>
        <dbReference type="ChEBI" id="CHEBI:30616"/>
    </ligand>
</feature>
<evidence type="ECO:0000256" key="5">
    <source>
        <dbReference type="RuleBase" id="RU361279"/>
    </source>
</evidence>
<evidence type="ECO:0000256" key="2">
    <source>
        <dbReference type="ARBA" id="ARBA00022741"/>
    </source>
</evidence>
<evidence type="ECO:0000256" key="1">
    <source>
        <dbReference type="ARBA" id="ARBA00010638"/>
    </source>
</evidence>
<dbReference type="GO" id="GO:0046872">
    <property type="term" value="F:metal ion binding"/>
    <property type="evidence" value="ECO:0007669"/>
    <property type="project" value="UniProtKB-KW"/>
</dbReference>
<dbReference type="GO" id="GO:0005524">
    <property type="term" value="F:ATP binding"/>
    <property type="evidence" value="ECO:0007669"/>
    <property type="project" value="UniProtKB-KW"/>
</dbReference>
<dbReference type="GO" id="GO:0030272">
    <property type="term" value="F:5-formyltetrahydrofolate cyclo-ligase activity"/>
    <property type="evidence" value="ECO:0007669"/>
    <property type="project" value="UniProtKB-EC"/>
</dbReference>
<evidence type="ECO:0000313" key="6">
    <source>
        <dbReference type="EMBL" id="QQG35462.1"/>
    </source>
</evidence>
<proteinExistence type="inferred from homology"/>
<reference evidence="6 7" key="1">
    <citation type="submission" date="2020-07" db="EMBL/GenBank/DDBJ databases">
        <title>Huge and variable diversity of episymbiotic CPR bacteria and DPANN archaea in groundwater ecosystems.</title>
        <authorList>
            <person name="He C.Y."/>
            <person name="Keren R."/>
            <person name="Whittaker M."/>
            <person name="Farag I.F."/>
            <person name="Doudna J."/>
            <person name="Cate J.H.D."/>
            <person name="Banfield J.F."/>
        </authorList>
    </citation>
    <scope>NUCLEOTIDE SEQUENCE [LARGE SCALE GENOMIC DNA]</scope>
    <source>
        <strain evidence="6">NC_groundwater_70_Ag_B-0.1um_54_66</strain>
    </source>
</reference>
<evidence type="ECO:0000256" key="3">
    <source>
        <dbReference type="ARBA" id="ARBA00022840"/>
    </source>
</evidence>
<dbReference type="SUPFAM" id="SSF100950">
    <property type="entry name" value="NagB/RpiA/CoA transferase-like"/>
    <property type="match status" value="1"/>
</dbReference>
<feature type="binding site" evidence="4">
    <location>
        <begin position="130"/>
        <end position="138"/>
    </location>
    <ligand>
        <name>ATP</name>
        <dbReference type="ChEBI" id="CHEBI:30616"/>
    </ligand>
</feature>
<dbReference type="InterPro" id="IPR002698">
    <property type="entry name" value="FTHF_cligase"/>
</dbReference>
<dbReference type="AlphaFoldDB" id="A0A7T5R0U9"/>
<dbReference type="Gene3D" id="3.40.50.10420">
    <property type="entry name" value="NagB/RpiA/CoA transferase-like"/>
    <property type="match status" value="1"/>
</dbReference>
<keyword evidence="5" id="KW-0460">Magnesium</keyword>
<name>A0A7T5R0U9_9BACT</name>
<dbReference type="NCBIfam" id="TIGR02727">
    <property type="entry name" value="MTHFS_bact"/>
    <property type="match status" value="1"/>
</dbReference>
<dbReference type="InterPro" id="IPR024185">
    <property type="entry name" value="FTHF_cligase-like_sf"/>
</dbReference>
<dbReference type="Proteomes" id="UP000595362">
    <property type="component" value="Chromosome"/>
</dbReference>
<dbReference type="PANTHER" id="PTHR23407:SF1">
    <property type="entry name" value="5-FORMYLTETRAHYDROFOLATE CYCLO-LIGASE"/>
    <property type="match status" value="1"/>
</dbReference>
<keyword evidence="5" id="KW-0479">Metal-binding</keyword>
<evidence type="ECO:0000313" key="7">
    <source>
        <dbReference type="Proteomes" id="UP000595362"/>
    </source>
</evidence>
<accession>A0A7T5R0U9</accession>
<protein>
    <recommendedName>
        <fullName evidence="5">5-formyltetrahydrofolate cyclo-ligase</fullName>
        <ecNumber evidence="5">6.3.3.2</ecNumber>
    </recommendedName>
</protein>
<organism evidence="6 7">
    <name type="scientific">Micavibrio aeruginosavorus</name>
    <dbReference type="NCBI Taxonomy" id="349221"/>
    <lineage>
        <taxon>Bacteria</taxon>
        <taxon>Pseudomonadati</taxon>
        <taxon>Bdellovibrionota</taxon>
        <taxon>Bdellovibrionia</taxon>
        <taxon>Bdellovibrionales</taxon>
        <taxon>Pseudobdellovibrionaceae</taxon>
        <taxon>Micavibrio</taxon>
    </lineage>
</organism>
<gene>
    <name evidence="6" type="ORF">HYS17_07915</name>
</gene>
<feature type="binding site" evidence="4">
    <location>
        <position position="53"/>
    </location>
    <ligand>
        <name>substrate</name>
    </ligand>
</feature>
<keyword evidence="3 4" id="KW-0067">ATP-binding</keyword>
<comment type="catalytic activity">
    <reaction evidence="5">
        <text>(6S)-5-formyl-5,6,7,8-tetrahydrofolate + ATP = (6R)-5,10-methenyltetrahydrofolate + ADP + phosphate</text>
        <dbReference type="Rhea" id="RHEA:10488"/>
        <dbReference type="ChEBI" id="CHEBI:30616"/>
        <dbReference type="ChEBI" id="CHEBI:43474"/>
        <dbReference type="ChEBI" id="CHEBI:57455"/>
        <dbReference type="ChEBI" id="CHEBI:57457"/>
        <dbReference type="ChEBI" id="CHEBI:456216"/>
        <dbReference type="EC" id="6.3.3.2"/>
    </reaction>
</comment>
<dbReference type="EC" id="6.3.3.2" evidence="5"/>
<dbReference type="PANTHER" id="PTHR23407">
    <property type="entry name" value="ATPASE INHIBITOR/5-FORMYLTETRAHYDROFOLATE CYCLO-LIGASE"/>
    <property type="match status" value="1"/>
</dbReference>
<evidence type="ECO:0000256" key="4">
    <source>
        <dbReference type="PIRSR" id="PIRSR006806-1"/>
    </source>
</evidence>
<dbReference type="GO" id="GO:0035999">
    <property type="term" value="P:tetrahydrofolate interconversion"/>
    <property type="evidence" value="ECO:0007669"/>
    <property type="project" value="TreeGrafter"/>
</dbReference>
<dbReference type="EMBL" id="CP066681">
    <property type="protein sequence ID" value="QQG35462.1"/>
    <property type="molecule type" value="Genomic_DNA"/>
</dbReference>
<comment type="cofactor">
    <cofactor evidence="5">
        <name>Mg(2+)</name>
        <dbReference type="ChEBI" id="CHEBI:18420"/>
    </cofactor>
</comment>
<dbReference type="PIRSF" id="PIRSF006806">
    <property type="entry name" value="FTHF_cligase"/>
    <property type="match status" value="1"/>
</dbReference>
<keyword evidence="6" id="KW-0436">Ligase</keyword>